<dbReference type="PANTHER" id="PTHR30576:SF0">
    <property type="entry name" value="UNDECAPRENYL-PHOSPHATE N-ACETYLGALACTOSAMINYL 1-PHOSPHATE TRANSFERASE-RELATED"/>
    <property type="match status" value="1"/>
</dbReference>
<sequence length="222" mass="25815">MFDQTNTFEPQIVTKPVDLAVKKNASPHWFFLACKRPFDILFCIVLFPIFLVVALALLIANPFLNQGPLFYFQPRMGKNCRAFRLVKFRSMRCTDKLSRSSNDPLETDRITPLGRFMRKSRIDELPQILNVLAGDMSLIGPRPDYFHHARRFVQSVPGYRERHTVRPGISGLAQIELGYIEGHDATERKVKSDLHYIRNAGFRMEMWIFWKTILTVLLRRGS</sequence>
<feature type="transmembrane region" description="Helical" evidence="3">
    <location>
        <begin position="40"/>
        <end position="64"/>
    </location>
</feature>
<keyword evidence="6" id="KW-1185">Reference proteome</keyword>
<dbReference type="GO" id="GO:0016780">
    <property type="term" value="F:phosphotransferase activity, for other substituted phosphate groups"/>
    <property type="evidence" value="ECO:0007669"/>
    <property type="project" value="TreeGrafter"/>
</dbReference>
<reference evidence="5 6" key="1">
    <citation type="submission" date="2016-10" db="EMBL/GenBank/DDBJ databases">
        <authorList>
            <person name="de Groot N.N."/>
        </authorList>
    </citation>
    <scope>NUCLEOTIDE SEQUENCE [LARGE SCALE GENOMIC DNA]</scope>
    <source>
        <strain evidence="5 6">DSM 26915</strain>
    </source>
</reference>
<accession>A0A1H5Z6Q9</accession>
<gene>
    <name evidence="5" type="ORF">SAMN04488045_2453</name>
</gene>
<name>A0A1H5Z6Q9_9RHOB</name>
<evidence type="ECO:0000256" key="1">
    <source>
        <dbReference type="ARBA" id="ARBA00006464"/>
    </source>
</evidence>
<dbReference type="PANTHER" id="PTHR30576">
    <property type="entry name" value="COLANIC BIOSYNTHESIS UDP-GLUCOSE LIPID CARRIER TRANSFERASE"/>
    <property type="match status" value="1"/>
</dbReference>
<evidence type="ECO:0000313" key="6">
    <source>
        <dbReference type="Proteomes" id="UP000236752"/>
    </source>
</evidence>
<feature type="domain" description="Bacterial sugar transferase" evidence="4">
    <location>
        <begin position="35"/>
        <end position="217"/>
    </location>
</feature>
<evidence type="ECO:0000256" key="3">
    <source>
        <dbReference type="SAM" id="Phobius"/>
    </source>
</evidence>
<comment type="similarity">
    <text evidence="1">Belongs to the bacterial sugar transferase family.</text>
</comment>
<protein>
    <submittedName>
        <fullName evidence="5">Sugar transferase involved in LPS biosynthesis (Colanic, teichoic acid)</fullName>
    </submittedName>
</protein>
<proteinExistence type="inferred from homology"/>
<evidence type="ECO:0000256" key="2">
    <source>
        <dbReference type="ARBA" id="ARBA00023169"/>
    </source>
</evidence>
<keyword evidence="5" id="KW-0808">Transferase</keyword>
<dbReference type="RefSeq" id="WP_234994753.1">
    <property type="nucleotide sequence ID" value="NZ_FNUZ01000003.1"/>
</dbReference>
<organism evidence="5 6">
    <name type="scientific">Thalassococcus halodurans</name>
    <dbReference type="NCBI Taxonomy" id="373675"/>
    <lineage>
        <taxon>Bacteria</taxon>
        <taxon>Pseudomonadati</taxon>
        <taxon>Pseudomonadota</taxon>
        <taxon>Alphaproteobacteria</taxon>
        <taxon>Rhodobacterales</taxon>
        <taxon>Roseobacteraceae</taxon>
        <taxon>Thalassococcus</taxon>
    </lineage>
</organism>
<dbReference type="GO" id="GO:0000271">
    <property type="term" value="P:polysaccharide biosynthetic process"/>
    <property type="evidence" value="ECO:0007669"/>
    <property type="project" value="UniProtKB-KW"/>
</dbReference>
<dbReference type="InterPro" id="IPR003362">
    <property type="entry name" value="Bact_transf"/>
</dbReference>
<keyword evidence="3" id="KW-1133">Transmembrane helix</keyword>
<evidence type="ECO:0000259" key="4">
    <source>
        <dbReference type="Pfam" id="PF02397"/>
    </source>
</evidence>
<evidence type="ECO:0000313" key="5">
    <source>
        <dbReference type="EMBL" id="SEG32011.1"/>
    </source>
</evidence>
<keyword evidence="3" id="KW-0472">Membrane</keyword>
<dbReference type="Pfam" id="PF02397">
    <property type="entry name" value="Bac_transf"/>
    <property type="match status" value="1"/>
</dbReference>
<keyword evidence="2" id="KW-0270">Exopolysaccharide synthesis</keyword>
<dbReference type="Proteomes" id="UP000236752">
    <property type="component" value="Unassembled WGS sequence"/>
</dbReference>
<keyword evidence="3" id="KW-0812">Transmembrane</keyword>
<dbReference type="EMBL" id="FNUZ01000003">
    <property type="protein sequence ID" value="SEG32011.1"/>
    <property type="molecule type" value="Genomic_DNA"/>
</dbReference>
<dbReference type="AlphaFoldDB" id="A0A1H5Z6Q9"/>